<reference evidence="10" key="1">
    <citation type="journal article" date="2019" name="Int. J. Syst. Evol. Microbiol.">
        <title>The Global Catalogue of Microorganisms (GCM) 10K type strain sequencing project: providing services to taxonomists for standard genome sequencing and annotation.</title>
        <authorList>
            <consortium name="The Broad Institute Genomics Platform"/>
            <consortium name="The Broad Institute Genome Sequencing Center for Infectious Disease"/>
            <person name="Wu L."/>
            <person name="Ma J."/>
        </authorList>
    </citation>
    <scope>NUCLEOTIDE SEQUENCE [LARGE SCALE GENOMIC DNA]</scope>
    <source>
        <strain evidence="10">JCM 15442</strain>
    </source>
</reference>
<dbReference type="InterPro" id="IPR035906">
    <property type="entry name" value="MetI-like_sf"/>
</dbReference>
<dbReference type="Pfam" id="PF12911">
    <property type="entry name" value="OppC_N"/>
    <property type="match status" value="1"/>
</dbReference>
<evidence type="ECO:0000256" key="7">
    <source>
        <dbReference type="RuleBase" id="RU363032"/>
    </source>
</evidence>
<keyword evidence="4 7" id="KW-0812">Transmembrane</keyword>
<dbReference type="PANTHER" id="PTHR43386">
    <property type="entry name" value="OLIGOPEPTIDE TRANSPORT SYSTEM PERMEASE PROTEIN APPC"/>
    <property type="match status" value="1"/>
</dbReference>
<accession>A0ABQ2G856</accession>
<keyword evidence="10" id="KW-1185">Reference proteome</keyword>
<sequence>MSALTAARPARRRVVGILARLLRDPLGLFGLLLTVVVILLAVFARQLFPTGPLEQDILGRLGNPSLTHLLGTDQFGRDTLARILYGYRASLGVAVGAVGVALTVGGTLGILAAYLGGWFDRVVMRVMDVLLAFPVILLAIGVVAVLGQGSFNTALAIGVVYIPAFARLLRGPALVLKSSEYVSAAQALGASDGRIVFRHILPNIVAVVLVQTSLALSTAILVEASLSFLGLGTRPPEPSLGLMLSEARTFLTLQPWPAVFSGLAILIASLGFNLLGDSLRDILDPRLRGQA</sequence>
<dbReference type="SUPFAM" id="SSF161098">
    <property type="entry name" value="MetI-like"/>
    <property type="match status" value="1"/>
</dbReference>
<dbReference type="Proteomes" id="UP000639973">
    <property type="component" value="Unassembled WGS sequence"/>
</dbReference>
<dbReference type="Pfam" id="PF00528">
    <property type="entry name" value="BPD_transp_1"/>
    <property type="match status" value="1"/>
</dbReference>
<dbReference type="CDD" id="cd06261">
    <property type="entry name" value="TM_PBP2"/>
    <property type="match status" value="1"/>
</dbReference>
<evidence type="ECO:0000259" key="8">
    <source>
        <dbReference type="PROSITE" id="PS50928"/>
    </source>
</evidence>
<dbReference type="PROSITE" id="PS50928">
    <property type="entry name" value="ABC_TM1"/>
    <property type="match status" value="1"/>
</dbReference>
<keyword evidence="6 7" id="KW-0472">Membrane</keyword>
<evidence type="ECO:0000256" key="3">
    <source>
        <dbReference type="ARBA" id="ARBA00022475"/>
    </source>
</evidence>
<dbReference type="EMBL" id="BMOL01000006">
    <property type="protein sequence ID" value="GGL79735.1"/>
    <property type="molecule type" value="Genomic_DNA"/>
</dbReference>
<evidence type="ECO:0000313" key="10">
    <source>
        <dbReference type="Proteomes" id="UP000639973"/>
    </source>
</evidence>
<feature type="domain" description="ABC transmembrane type-1" evidence="8">
    <location>
        <begin position="87"/>
        <end position="276"/>
    </location>
</feature>
<feature type="transmembrane region" description="Helical" evidence="7">
    <location>
        <begin position="204"/>
        <end position="233"/>
    </location>
</feature>
<evidence type="ECO:0000313" key="9">
    <source>
        <dbReference type="EMBL" id="GGL79735.1"/>
    </source>
</evidence>
<evidence type="ECO:0000256" key="4">
    <source>
        <dbReference type="ARBA" id="ARBA00022692"/>
    </source>
</evidence>
<protein>
    <submittedName>
        <fullName evidence="9">ABC transporter permease</fullName>
    </submittedName>
</protein>
<organism evidence="9 10">
    <name type="scientific">Deinococcus aerolatus</name>
    <dbReference type="NCBI Taxonomy" id="522487"/>
    <lineage>
        <taxon>Bacteria</taxon>
        <taxon>Thermotogati</taxon>
        <taxon>Deinococcota</taxon>
        <taxon>Deinococci</taxon>
        <taxon>Deinococcales</taxon>
        <taxon>Deinococcaceae</taxon>
        <taxon>Deinococcus</taxon>
    </lineage>
</organism>
<keyword evidence="5 7" id="KW-1133">Transmembrane helix</keyword>
<comment type="similarity">
    <text evidence="7">Belongs to the binding-protein-dependent transport system permease family.</text>
</comment>
<feature type="transmembrane region" description="Helical" evidence="7">
    <location>
        <begin position="21"/>
        <end position="44"/>
    </location>
</feature>
<dbReference type="RefSeq" id="WP_188970887.1">
    <property type="nucleotide sequence ID" value="NZ_BMOL01000006.1"/>
</dbReference>
<proteinExistence type="inferred from homology"/>
<keyword evidence="3" id="KW-1003">Cell membrane</keyword>
<evidence type="ECO:0000256" key="1">
    <source>
        <dbReference type="ARBA" id="ARBA00004651"/>
    </source>
</evidence>
<dbReference type="InterPro" id="IPR000515">
    <property type="entry name" value="MetI-like"/>
</dbReference>
<comment type="caution">
    <text evidence="9">The sequence shown here is derived from an EMBL/GenBank/DDBJ whole genome shotgun (WGS) entry which is preliminary data.</text>
</comment>
<keyword evidence="2 7" id="KW-0813">Transport</keyword>
<dbReference type="InterPro" id="IPR025966">
    <property type="entry name" value="OppC_N"/>
</dbReference>
<dbReference type="Gene3D" id="1.10.3720.10">
    <property type="entry name" value="MetI-like"/>
    <property type="match status" value="1"/>
</dbReference>
<feature type="transmembrane region" description="Helical" evidence="7">
    <location>
        <begin position="253"/>
        <end position="276"/>
    </location>
</feature>
<feature type="transmembrane region" description="Helical" evidence="7">
    <location>
        <begin position="91"/>
        <end position="114"/>
    </location>
</feature>
<dbReference type="PANTHER" id="PTHR43386:SF25">
    <property type="entry name" value="PEPTIDE ABC TRANSPORTER PERMEASE PROTEIN"/>
    <property type="match status" value="1"/>
</dbReference>
<gene>
    <name evidence="9" type="ORF">GCM10010840_17040</name>
</gene>
<evidence type="ECO:0000256" key="2">
    <source>
        <dbReference type="ARBA" id="ARBA00022448"/>
    </source>
</evidence>
<name>A0ABQ2G856_9DEIO</name>
<dbReference type="InterPro" id="IPR050366">
    <property type="entry name" value="BP-dependent_transpt_permease"/>
</dbReference>
<feature type="transmembrane region" description="Helical" evidence="7">
    <location>
        <begin position="126"/>
        <end position="145"/>
    </location>
</feature>
<comment type="subcellular location">
    <subcellularLocation>
        <location evidence="1 7">Cell membrane</location>
        <topology evidence="1 7">Multi-pass membrane protein</topology>
    </subcellularLocation>
</comment>
<evidence type="ECO:0000256" key="6">
    <source>
        <dbReference type="ARBA" id="ARBA00023136"/>
    </source>
</evidence>
<feature type="transmembrane region" description="Helical" evidence="7">
    <location>
        <begin position="151"/>
        <end position="169"/>
    </location>
</feature>
<evidence type="ECO:0000256" key="5">
    <source>
        <dbReference type="ARBA" id="ARBA00022989"/>
    </source>
</evidence>